<feature type="domain" description="Tc1-like transposase DDE" evidence="1">
    <location>
        <begin position="3"/>
        <end position="116"/>
    </location>
</feature>
<dbReference type="InterPro" id="IPR038717">
    <property type="entry name" value="Tc1-like_DDE_dom"/>
</dbReference>
<reference evidence="2 3" key="1">
    <citation type="submission" date="2019-03" db="EMBL/GenBank/DDBJ databases">
        <title>Complete Genome Sequence of Allofrancisella frigidaquae Strain SYSU 10HL1970 Isolated from Water-Cooling Systems in China.</title>
        <authorList>
            <person name="Ohrman C."/>
            <person name="Uneklint I."/>
            <person name="Sjodin A."/>
        </authorList>
    </citation>
    <scope>NUCLEOTIDE SEQUENCE [LARGE SCALE GENOMIC DNA]</scope>
    <source>
        <strain evidence="2 3">SYSU 10HL1970</strain>
    </source>
</reference>
<evidence type="ECO:0000313" key="3">
    <source>
        <dbReference type="Proteomes" id="UP000503320"/>
    </source>
</evidence>
<dbReference type="Proteomes" id="UP000503320">
    <property type="component" value="Chromosome"/>
</dbReference>
<protein>
    <submittedName>
        <fullName evidence="2">Transposase</fullName>
    </submittedName>
</protein>
<organism evidence="2 3">
    <name type="scientific">Allofrancisella frigidaquae</name>
    <dbReference type="NCBI Taxonomy" id="1085644"/>
    <lineage>
        <taxon>Bacteria</taxon>
        <taxon>Pseudomonadati</taxon>
        <taxon>Pseudomonadota</taxon>
        <taxon>Gammaproteobacteria</taxon>
        <taxon>Thiotrichales</taxon>
        <taxon>Francisellaceae</taxon>
        <taxon>Allofrancisella</taxon>
    </lineage>
</organism>
<accession>A0A6M3HT21</accession>
<sequence>MPRTHGYTLKGEKCYGVKDFGNKNRTNAIGALYNGNLICVGLFNCNVDTSLYTQWVKDELLNQLPDNSVYVIDNASFHKESEIKPLLESKGHILLYLPPYSPEYNKIENKWAQAKHLKRKYNCDIDTLFKQYM</sequence>
<dbReference type="PANTHER" id="PTHR46564">
    <property type="entry name" value="TRANSPOSASE"/>
    <property type="match status" value="1"/>
</dbReference>
<proteinExistence type="predicted"/>
<dbReference type="InterPro" id="IPR036397">
    <property type="entry name" value="RNaseH_sf"/>
</dbReference>
<keyword evidence="3" id="KW-1185">Reference proteome</keyword>
<dbReference type="PANTHER" id="PTHR46564:SF1">
    <property type="entry name" value="TRANSPOSASE"/>
    <property type="match status" value="1"/>
</dbReference>
<dbReference type="EMBL" id="CP038017">
    <property type="protein sequence ID" value="QIV94257.1"/>
    <property type="molecule type" value="Genomic_DNA"/>
</dbReference>
<dbReference type="AlphaFoldDB" id="A0A6M3HT21"/>
<evidence type="ECO:0000259" key="1">
    <source>
        <dbReference type="Pfam" id="PF13358"/>
    </source>
</evidence>
<dbReference type="RefSeq" id="WP_172106446.1">
    <property type="nucleotide sequence ID" value="NZ_CP038017.1"/>
</dbReference>
<dbReference type="GO" id="GO:0003676">
    <property type="term" value="F:nucleic acid binding"/>
    <property type="evidence" value="ECO:0007669"/>
    <property type="project" value="InterPro"/>
</dbReference>
<dbReference type="KEGG" id="afri:E3E15_02365"/>
<gene>
    <name evidence="2" type="ORF">E3E15_02365</name>
</gene>
<evidence type="ECO:0000313" key="2">
    <source>
        <dbReference type="EMBL" id="QIV94257.1"/>
    </source>
</evidence>
<dbReference type="Pfam" id="PF13358">
    <property type="entry name" value="DDE_3"/>
    <property type="match status" value="1"/>
</dbReference>
<name>A0A6M3HT21_9GAMM</name>
<dbReference type="Gene3D" id="3.30.420.10">
    <property type="entry name" value="Ribonuclease H-like superfamily/Ribonuclease H"/>
    <property type="match status" value="1"/>
</dbReference>